<dbReference type="EMBL" id="JANPWB010000001">
    <property type="protein sequence ID" value="KAJ1219015.1"/>
    <property type="molecule type" value="Genomic_DNA"/>
</dbReference>
<dbReference type="Proteomes" id="UP001066276">
    <property type="component" value="Chromosome 1_1"/>
</dbReference>
<accession>A0AAV7X466</accession>
<name>A0AAV7X466_PLEWA</name>
<organism evidence="1 2">
    <name type="scientific">Pleurodeles waltl</name>
    <name type="common">Iberian ribbed newt</name>
    <dbReference type="NCBI Taxonomy" id="8319"/>
    <lineage>
        <taxon>Eukaryota</taxon>
        <taxon>Metazoa</taxon>
        <taxon>Chordata</taxon>
        <taxon>Craniata</taxon>
        <taxon>Vertebrata</taxon>
        <taxon>Euteleostomi</taxon>
        <taxon>Amphibia</taxon>
        <taxon>Batrachia</taxon>
        <taxon>Caudata</taxon>
        <taxon>Salamandroidea</taxon>
        <taxon>Salamandridae</taxon>
        <taxon>Pleurodelinae</taxon>
        <taxon>Pleurodeles</taxon>
    </lineage>
</organism>
<sequence length="105" mass="11119">MQTRHWLRGGSPILQASAAATTLPAAAVRRSCRYCSSGVPAGRASLALPSRCATVLLDASLRLSLQHWPLGPSREQTSGICSGIALWPRPAHLPTAAWEHVQAAL</sequence>
<protein>
    <submittedName>
        <fullName evidence="1">Uncharacterized protein</fullName>
    </submittedName>
</protein>
<gene>
    <name evidence="1" type="ORF">NDU88_006586</name>
</gene>
<proteinExistence type="predicted"/>
<evidence type="ECO:0000313" key="2">
    <source>
        <dbReference type="Proteomes" id="UP001066276"/>
    </source>
</evidence>
<keyword evidence="2" id="KW-1185">Reference proteome</keyword>
<dbReference type="AlphaFoldDB" id="A0AAV7X466"/>
<reference evidence="1" key="1">
    <citation type="journal article" date="2022" name="bioRxiv">
        <title>Sequencing and chromosome-scale assembly of the giantPleurodeles waltlgenome.</title>
        <authorList>
            <person name="Brown T."/>
            <person name="Elewa A."/>
            <person name="Iarovenko S."/>
            <person name="Subramanian E."/>
            <person name="Araus A.J."/>
            <person name="Petzold A."/>
            <person name="Susuki M."/>
            <person name="Suzuki K.-i.T."/>
            <person name="Hayashi T."/>
            <person name="Toyoda A."/>
            <person name="Oliveira C."/>
            <person name="Osipova E."/>
            <person name="Leigh N.D."/>
            <person name="Simon A."/>
            <person name="Yun M.H."/>
        </authorList>
    </citation>
    <scope>NUCLEOTIDE SEQUENCE</scope>
    <source>
        <strain evidence="1">20211129_DDA</strain>
        <tissue evidence="1">Liver</tissue>
    </source>
</reference>
<evidence type="ECO:0000313" key="1">
    <source>
        <dbReference type="EMBL" id="KAJ1219015.1"/>
    </source>
</evidence>
<comment type="caution">
    <text evidence="1">The sequence shown here is derived from an EMBL/GenBank/DDBJ whole genome shotgun (WGS) entry which is preliminary data.</text>
</comment>